<dbReference type="SUPFAM" id="SSF50475">
    <property type="entry name" value="FMN-binding split barrel"/>
    <property type="match status" value="1"/>
</dbReference>
<dbReference type="PANTHER" id="PTHR35176:SF4">
    <property type="entry name" value="PYRIDOXAMINE 5'-PHOSPHATE OXIDASE-RELATED FMN-BINDING"/>
    <property type="match status" value="1"/>
</dbReference>
<keyword evidence="1" id="KW-0560">Oxidoreductase</keyword>
<accession>A0ABP8DLS3</accession>
<dbReference type="Pfam" id="PF01243">
    <property type="entry name" value="PNPOx_N"/>
    <property type="match status" value="1"/>
</dbReference>
<evidence type="ECO:0000313" key="3">
    <source>
        <dbReference type="EMBL" id="GAA4258906.1"/>
    </source>
</evidence>
<proteinExistence type="predicted"/>
<dbReference type="Gene3D" id="2.30.110.10">
    <property type="entry name" value="Electron Transport, Fmn-binding Protein, Chain A"/>
    <property type="match status" value="1"/>
</dbReference>
<dbReference type="InterPro" id="IPR052019">
    <property type="entry name" value="F420H2_bilvrd_red/Heme_oxyg"/>
</dbReference>
<protein>
    <submittedName>
        <fullName evidence="3">Pyridoxamine 5'-phosphate oxidase family protein</fullName>
    </submittedName>
</protein>
<dbReference type="PANTHER" id="PTHR35176">
    <property type="entry name" value="HEME OXYGENASE HI_0854-RELATED"/>
    <property type="match status" value="1"/>
</dbReference>
<sequence length="163" mass="18419">MGMHRGRPQMPGYGIEEGDEGLLDWDAVRDRLRDSHNYWLSTVRPDGRPHAMPVWAVWLADAVWFSSSLRSRKVRNLRINAACTITTEDGRAPVIVDGTAEIITDLEPIRAFLDATNAKYSAGLDMQFLDPAVNATVRVAPREVFALEEARFTQTPTRFRLYS</sequence>
<name>A0ABP8DLS3_9ACTN</name>
<keyword evidence="4" id="KW-1185">Reference proteome</keyword>
<comment type="caution">
    <text evidence="3">The sequence shown here is derived from an EMBL/GenBank/DDBJ whole genome shotgun (WGS) entry which is preliminary data.</text>
</comment>
<reference evidence="4" key="1">
    <citation type="journal article" date="2019" name="Int. J. Syst. Evol. Microbiol.">
        <title>The Global Catalogue of Microorganisms (GCM) 10K type strain sequencing project: providing services to taxonomists for standard genome sequencing and annotation.</title>
        <authorList>
            <consortium name="The Broad Institute Genomics Platform"/>
            <consortium name="The Broad Institute Genome Sequencing Center for Infectious Disease"/>
            <person name="Wu L."/>
            <person name="Ma J."/>
        </authorList>
    </citation>
    <scope>NUCLEOTIDE SEQUENCE [LARGE SCALE GENOMIC DNA]</scope>
    <source>
        <strain evidence="4">JCM 17441</strain>
    </source>
</reference>
<dbReference type="InterPro" id="IPR012349">
    <property type="entry name" value="Split_barrel_FMN-bd"/>
</dbReference>
<evidence type="ECO:0000313" key="4">
    <source>
        <dbReference type="Proteomes" id="UP001500620"/>
    </source>
</evidence>
<organism evidence="3 4">
    <name type="scientific">Dactylosporangium darangshiense</name>
    <dbReference type="NCBI Taxonomy" id="579108"/>
    <lineage>
        <taxon>Bacteria</taxon>
        <taxon>Bacillati</taxon>
        <taxon>Actinomycetota</taxon>
        <taxon>Actinomycetes</taxon>
        <taxon>Micromonosporales</taxon>
        <taxon>Micromonosporaceae</taxon>
        <taxon>Dactylosporangium</taxon>
    </lineage>
</organism>
<evidence type="ECO:0000256" key="1">
    <source>
        <dbReference type="ARBA" id="ARBA00023002"/>
    </source>
</evidence>
<gene>
    <name evidence="3" type="ORF">GCM10022255_081400</name>
</gene>
<evidence type="ECO:0000259" key="2">
    <source>
        <dbReference type="Pfam" id="PF01243"/>
    </source>
</evidence>
<dbReference type="EMBL" id="BAABAT010000033">
    <property type="protein sequence ID" value="GAA4258906.1"/>
    <property type="molecule type" value="Genomic_DNA"/>
</dbReference>
<feature type="domain" description="Pyridoxamine 5'-phosphate oxidase N-terminal" evidence="2">
    <location>
        <begin position="26"/>
        <end position="144"/>
    </location>
</feature>
<dbReference type="RefSeq" id="WP_345135849.1">
    <property type="nucleotide sequence ID" value="NZ_BAABAT010000033.1"/>
</dbReference>
<dbReference type="InterPro" id="IPR011576">
    <property type="entry name" value="Pyridox_Oxase_N"/>
</dbReference>
<dbReference type="Proteomes" id="UP001500620">
    <property type="component" value="Unassembled WGS sequence"/>
</dbReference>